<protein>
    <submittedName>
        <fullName evidence="2">Uncharacterized protein</fullName>
    </submittedName>
</protein>
<reference evidence="2" key="2">
    <citation type="submission" date="2014-06" db="EMBL/GenBank/DDBJ databases">
        <authorList>
            <person name="Sabir J.S.M."/>
            <person name="Yu M."/>
            <person name="Ashworth M.P."/>
            <person name="Baeshen N.A."/>
            <person name="Baeshen M.N."/>
            <person name="Bahieldin A."/>
            <person name="Theriot E.C."/>
            <person name="Jansen R.K."/>
        </authorList>
    </citation>
    <scope>NUCLEOTIDE SEQUENCE</scope>
</reference>
<evidence type="ECO:0000313" key="2">
    <source>
        <dbReference type="EMBL" id="AIR75806.1"/>
    </source>
</evidence>
<gene>
    <name evidence="2" type="primary">ycf89</name>
</gene>
<reference evidence="2" key="1">
    <citation type="journal article" date="2014" name="PLoS ONE">
        <title>Conserved gene order and expanded inverted repeats characterize plastid genomes of Thalassiosirales.</title>
        <authorList>
            <person name="Sabir J.S."/>
            <person name="Yu M."/>
            <person name="Ashworth M.P."/>
            <person name="Baeshen N.A."/>
            <person name="Baeshen M.N."/>
            <person name="Bahieldin A."/>
            <person name="Theriot E.C."/>
            <person name="Jansen R.K."/>
        </authorList>
    </citation>
    <scope>NUCLEOTIDE SEQUENCE</scope>
</reference>
<dbReference type="Pfam" id="PF02325">
    <property type="entry name" value="CCB3_YggT"/>
    <property type="match status" value="1"/>
</dbReference>
<keyword evidence="1" id="KW-0812">Transmembrane</keyword>
<dbReference type="GeneID" id="20833728"/>
<dbReference type="InterPro" id="IPR003425">
    <property type="entry name" value="CCB3/YggT"/>
</dbReference>
<keyword evidence="2" id="KW-0150">Chloroplast</keyword>
<dbReference type="RefSeq" id="YP_009093072.1">
    <property type="nucleotide sequence ID" value="NC_025311.1"/>
</dbReference>
<name>A0A089VHP2_9STRA</name>
<dbReference type="AlphaFoldDB" id="A0A089VHP2"/>
<accession>A0A089VHP2</accession>
<dbReference type="GO" id="GO:0016020">
    <property type="term" value="C:membrane"/>
    <property type="evidence" value="ECO:0007669"/>
    <property type="project" value="InterPro"/>
</dbReference>
<feature type="transmembrane region" description="Helical" evidence="1">
    <location>
        <begin position="107"/>
        <end position="131"/>
    </location>
</feature>
<keyword evidence="1" id="KW-0472">Membrane</keyword>
<geneLocation type="chloroplast" evidence="2"/>
<proteinExistence type="predicted"/>
<keyword evidence="1" id="KW-1133">Transmembrane helix</keyword>
<sequence length="319" mass="37780">MVAHFIDNNVWFDNDAWHFMTQEISKISNNEFWRLVFPKGPQFDSPNIIYYESERDGFFNLFVIETDREKTTYLYGFLSDFLQNFLTFFGRYTPHKNIDMLRKYQEFIYEILVIFNACCQFRINFSWFIIFNPYQQPFDTLRTLTDWWLNMLSGGLPLIVGIDYSGTIAIMIAGFVADFLRTLAFTLPYRVDEGQLLSAADIKNLDDPQLAELLGRFGEPIRLFRSLPAIWVEHPIPNNLREYWLTKKPYITEFLIKNYYEDLGVDFLPDRLLKQLHQTPKVGSIMNNLFHNFENISTNFGYLKSNVVLLDLIHLHPHL</sequence>
<evidence type="ECO:0000256" key="1">
    <source>
        <dbReference type="SAM" id="Phobius"/>
    </source>
</evidence>
<feature type="transmembrane region" description="Helical" evidence="1">
    <location>
        <begin position="151"/>
        <end position="180"/>
    </location>
</feature>
<dbReference type="EMBL" id="KJ958482">
    <property type="protein sequence ID" value="AIR75745.1"/>
    <property type="molecule type" value="Genomic_DNA"/>
</dbReference>
<organism evidence="2">
    <name type="scientific">Rhizosolenia imbricata</name>
    <dbReference type="NCBI Taxonomy" id="216768"/>
    <lineage>
        <taxon>Eukaryota</taxon>
        <taxon>Sar</taxon>
        <taxon>Stramenopiles</taxon>
        <taxon>Ochrophyta</taxon>
        <taxon>Bacillariophyta</taxon>
        <taxon>Coscinodiscophyceae</taxon>
        <taxon>Rhizosoleniophycidae</taxon>
        <taxon>Rhizosoleniales</taxon>
        <taxon>Rhizosoleniaceae</taxon>
        <taxon>Rhizosolenia</taxon>
    </lineage>
</organism>
<dbReference type="EMBL" id="KJ958482">
    <property type="protein sequence ID" value="AIR75806.1"/>
    <property type="molecule type" value="Genomic_DNA"/>
</dbReference>
<dbReference type="RefSeq" id="YP_009093133.1">
    <property type="nucleotide sequence ID" value="NC_025311.1"/>
</dbReference>
<keyword evidence="2" id="KW-0934">Plastid</keyword>
<dbReference type="GeneID" id="20833808"/>